<evidence type="ECO:0000313" key="1">
    <source>
        <dbReference type="EMBL" id="CAG8525349.1"/>
    </source>
</evidence>
<sequence length="246" mass="27894">MKNDTSVESILDTLQEPAPPYVVACLAAIATIGTTPYEGLMERLVWVLRCLGCPFVGIFYFFNIGWKNSQGKHKTKIAMSAYWLKCDNFYEKKNGTIVPLRYRPFGYHAMDLCPRNNQKLLLEECVSEATILDRFASVLSVYHIVMGIIAGIYLLFGCLANDWPHIPIALSWVLPAVYERIIGGRVVFKDPNVIPLEKKVEQSNLDAVKTEEYDKPSNESDIESVYEHNEGAVMVEVEKKPWKALK</sequence>
<evidence type="ECO:0000313" key="2">
    <source>
        <dbReference type="Proteomes" id="UP000789525"/>
    </source>
</evidence>
<gene>
    <name evidence="1" type="ORF">ACOLOM_LOCUS3839</name>
</gene>
<keyword evidence="2" id="KW-1185">Reference proteome</keyword>
<comment type="caution">
    <text evidence="1">The sequence shown here is derived from an EMBL/GenBank/DDBJ whole genome shotgun (WGS) entry which is preliminary data.</text>
</comment>
<reference evidence="1" key="1">
    <citation type="submission" date="2021-06" db="EMBL/GenBank/DDBJ databases">
        <authorList>
            <person name="Kallberg Y."/>
            <person name="Tangrot J."/>
            <person name="Rosling A."/>
        </authorList>
    </citation>
    <scope>NUCLEOTIDE SEQUENCE</scope>
    <source>
        <strain evidence="1">CL356</strain>
    </source>
</reference>
<organism evidence="1 2">
    <name type="scientific">Acaulospora colombiana</name>
    <dbReference type="NCBI Taxonomy" id="27376"/>
    <lineage>
        <taxon>Eukaryota</taxon>
        <taxon>Fungi</taxon>
        <taxon>Fungi incertae sedis</taxon>
        <taxon>Mucoromycota</taxon>
        <taxon>Glomeromycotina</taxon>
        <taxon>Glomeromycetes</taxon>
        <taxon>Diversisporales</taxon>
        <taxon>Acaulosporaceae</taxon>
        <taxon>Acaulospora</taxon>
    </lineage>
</organism>
<protein>
    <submittedName>
        <fullName evidence="1">2648_t:CDS:1</fullName>
    </submittedName>
</protein>
<dbReference type="EMBL" id="CAJVPT010005917">
    <property type="protein sequence ID" value="CAG8525349.1"/>
    <property type="molecule type" value="Genomic_DNA"/>
</dbReference>
<accession>A0ACA9LGU5</accession>
<proteinExistence type="predicted"/>
<dbReference type="Proteomes" id="UP000789525">
    <property type="component" value="Unassembled WGS sequence"/>
</dbReference>
<name>A0ACA9LGU5_9GLOM</name>